<evidence type="ECO:0000313" key="2">
    <source>
        <dbReference type="EMBL" id="RRT45956.1"/>
    </source>
</evidence>
<comment type="caution">
    <text evidence="2">The sequence shown here is derived from an EMBL/GenBank/DDBJ whole genome shotgun (WGS) entry which is preliminary data.</text>
</comment>
<organism evidence="2 3">
    <name type="scientific">Ensete ventricosum</name>
    <name type="common">Abyssinian banana</name>
    <name type="synonym">Musa ensete</name>
    <dbReference type="NCBI Taxonomy" id="4639"/>
    <lineage>
        <taxon>Eukaryota</taxon>
        <taxon>Viridiplantae</taxon>
        <taxon>Streptophyta</taxon>
        <taxon>Embryophyta</taxon>
        <taxon>Tracheophyta</taxon>
        <taxon>Spermatophyta</taxon>
        <taxon>Magnoliopsida</taxon>
        <taxon>Liliopsida</taxon>
        <taxon>Zingiberales</taxon>
        <taxon>Musaceae</taxon>
        <taxon>Ensete</taxon>
    </lineage>
</organism>
<gene>
    <name evidence="2" type="ORF">B296_00049851</name>
</gene>
<sequence length="117" mass="12481">MVEGWMTIGVRRGARNYDSRMGAAVVRNCSTTTVMRAEEEGMAVRGKEYDGDGKRLRATIAVALGGDDDGKSDRSARKGGSRDGSYRGAATLLVRVEKKAAATVAAAAWAIRGDREE</sequence>
<feature type="region of interest" description="Disordered" evidence="1">
    <location>
        <begin position="66"/>
        <end position="85"/>
    </location>
</feature>
<dbReference type="EMBL" id="AMZH03015496">
    <property type="protein sequence ID" value="RRT45956.1"/>
    <property type="molecule type" value="Genomic_DNA"/>
</dbReference>
<protein>
    <submittedName>
        <fullName evidence="2">Uncharacterized protein</fullName>
    </submittedName>
</protein>
<proteinExistence type="predicted"/>
<dbReference type="AlphaFoldDB" id="A0A426Y2I7"/>
<accession>A0A426Y2I7</accession>
<name>A0A426Y2I7_ENSVE</name>
<evidence type="ECO:0000256" key="1">
    <source>
        <dbReference type="SAM" id="MobiDB-lite"/>
    </source>
</evidence>
<feature type="compositionally biased region" description="Basic and acidic residues" evidence="1">
    <location>
        <begin position="68"/>
        <end position="85"/>
    </location>
</feature>
<dbReference type="Proteomes" id="UP000287651">
    <property type="component" value="Unassembled WGS sequence"/>
</dbReference>
<evidence type="ECO:0000313" key="3">
    <source>
        <dbReference type="Proteomes" id="UP000287651"/>
    </source>
</evidence>
<reference evidence="2 3" key="1">
    <citation type="journal article" date="2014" name="Agronomy (Basel)">
        <title>A Draft Genome Sequence for Ensete ventricosum, the Drought-Tolerant Tree Against Hunger.</title>
        <authorList>
            <person name="Harrison J."/>
            <person name="Moore K.A."/>
            <person name="Paszkiewicz K."/>
            <person name="Jones T."/>
            <person name="Grant M."/>
            <person name="Ambacheew D."/>
            <person name="Muzemil S."/>
            <person name="Studholme D.J."/>
        </authorList>
    </citation>
    <scope>NUCLEOTIDE SEQUENCE [LARGE SCALE GENOMIC DNA]</scope>
</reference>